<feature type="signal peptide" evidence="6">
    <location>
        <begin position="1"/>
        <end position="28"/>
    </location>
</feature>
<dbReference type="GO" id="GO:0004252">
    <property type="term" value="F:serine-type endopeptidase activity"/>
    <property type="evidence" value="ECO:0007669"/>
    <property type="project" value="InterPro"/>
</dbReference>
<dbReference type="InterPro" id="IPR001314">
    <property type="entry name" value="Peptidase_S1A"/>
</dbReference>
<keyword evidence="3" id="KW-0378">Hydrolase</keyword>
<dbReference type="SMART" id="SM00020">
    <property type="entry name" value="Tryp_SPc"/>
    <property type="match status" value="1"/>
</dbReference>
<proteinExistence type="inferred from homology"/>
<dbReference type="InterPro" id="IPR050430">
    <property type="entry name" value="Peptidase_S1"/>
</dbReference>
<evidence type="ECO:0000313" key="9">
    <source>
        <dbReference type="Proteomes" id="UP000078200"/>
    </source>
</evidence>
<accession>A0A1A9UT39</accession>
<name>A0A1A9UT39_GLOAU</name>
<dbReference type="EnsemblMetazoa" id="GAUT014459-RA">
    <property type="protein sequence ID" value="GAUT014459-PA"/>
    <property type="gene ID" value="GAUT014459"/>
</dbReference>
<evidence type="ECO:0000259" key="7">
    <source>
        <dbReference type="PROSITE" id="PS50240"/>
    </source>
</evidence>
<evidence type="ECO:0000256" key="2">
    <source>
        <dbReference type="ARBA" id="ARBA00022670"/>
    </source>
</evidence>
<dbReference type="InterPro" id="IPR018114">
    <property type="entry name" value="TRYPSIN_HIS"/>
</dbReference>
<dbReference type="SUPFAM" id="SSF50494">
    <property type="entry name" value="Trypsin-like serine proteases"/>
    <property type="match status" value="1"/>
</dbReference>
<dbReference type="CDD" id="cd00190">
    <property type="entry name" value="Tryp_SPc"/>
    <property type="match status" value="1"/>
</dbReference>
<dbReference type="PANTHER" id="PTHR24276">
    <property type="entry name" value="POLYSERASE-RELATED"/>
    <property type="match status" value="1"/>
</dbReference>
<evidence type="ECO:0000256" key="3">
    <source>
        <dbReference type="ARBA" id="ARBA00022801"/>
    </source>
</evidence>
<dbReference type="Pfam" id="PF00089">
    <property type="entry name" value="Trypsin"/>
    <property type="match status" value="1"/>
</dbReference>
<keyword evidence="6" id="KW-0732">Signal</keyword>
<evidence type="ECO:0000313" key="8">
    <source>
        <dbReference type="EnsemblMetazoa" id="GAUT014459-PA"/>
    </source>
</evidence>
<sequence length="251" mass="27032">MSASLKSFVFVATLVISAVAGPAPPVLGGENAKEKQFPYQVSVQTEGAHFCGGSILNERYILTAAHCMHGASDDEQLAASLLVRVGSLDWSNGGDLLKVKRVVIHDDNGYFKNDVALLELDEPLKFSEHIQSIEMSKDEVPSGAEVIVTGWGRANNSVYPKHLQWTTLKAISRTECSKFISETIYTLDNMICLAHGDNHGVCTGDSGGGGIYNGKLVGVASFVIHGCDSSSPNGYAKIAKHYDWIVNNMKN</sequence>
<dbReference type="PROSITE" id="PS50240">
    <property type="entry name" value="TRYPSIN_DOM"/>
    <property type="match status" value="1"/>
</dbReference>
<organism evidence="8 9">
    <name type="scientific">Glossina austeni</name>
    <name type="common">Savannah tsetse fly</name>
    <dbReference type="NCBI Taxonomy" id="7395"/>
    <lineage>
        <taxon>Eukaryota</taxon>
        <taxon>Metazoa</taxon>
        <taxon>Ecdysozoa</taxon>
        <taxon>Arthropoda</taxon>
        <taxon>Hexapoda</taxon>
        <taxon>Insecta</taxon>
        <taxon>Pterygota</taxon>
        <taxon>Neoptera</taxon>
        <taxon>Endopterygota</taxon>
        <taxon>Diptera</taxon>
        <taxon>Brachycera</taxon>
        <taxon>Muscomorpha</taxon>
        <taxon>Hippoboscoidea</taxon>
        <taxon>Glossinidae</taxon>
        <taxon>Glossina</taxon>
    </lineage>
</organism>
<keyword evidence="4" id="KW-0720">Serine protease</keyword>
<dbReference type="PRINTS" id="PR00722">
    <property type="entry name" value="CHYMOTRYPSIN"/>
</dbReference>
<dbReference type="VEuPathDB" id="VectorBase:GAUT014459"/>
<evidence type="ECO:0000256" key="1">
    <source>
        <dbReference type="ARBA" id="ARBA00007664"/>
    </source>
</evidence>
<evidence type="ECO:0000256" key="5">
    <source>
        <dbReference type="ARBA" id="ARBA00023157"/>
    </source>
</evidence>
<evidence type="ECO:0000256" key="6">
    <source>
        <dbReference type="SAM" id="SignalP"/>
    </source>
</evidence>
<dbReference type="FunFam" id="2.40.10.10:FF:000034">
    <property type="entry name" value="Eupolytin"/>
    <property type="match status" value="1"/>
</dbReference>
<keyword evidence="9" id="KW-1185">Reference proteome</keyword>
<comment type="similarity">
    <text evidence="1">Belongs to the peptidase S1 family.</text>
</comment>
<keyword evidence="2" id="KW-0645">Protease</keyword>
<protein>
    <recommendedName>
        <fullName evidence="7">Peptidase S1 domain-containing protein</fullName>
    </recommendedName>
</protein>
<dbReference type="InterPro" id="IPR001254">
    <property type="entry name" value="Trypsin_dom"/>
</dbReference>
<dbReference type="Gene3D" id="2.40.10.10">
    <property type="entry name" value="Trypsin-like serine proteases"/>
    <property type="match status" value="2"/>
</dbReference>
<dbReference type="InterPro" id="IPR043504">
    <property type="entry name" value="Peptidase_S1_PA_chymotrypsin"/>
</dbReference>
<dbReference type="InterPro" id="IPR009003">
    <property type="entry name" value="Peptidase_S1_PA"/>
</dbReference>
<keyword evidence="5" id="KW-1015">Disulfide bond</keyword>
<feature type="domain" description="Peptidase S1" evidence="7">
    <location>
        <begin position="26"/>
        <end position="250"/>
    </location>
</feature>
<feature type="chain" id="PRO_5008398785" description="Peptidase S1 domain-containing protein" evidence="6">
    <location>
        <begin position="29"/>
        <end position="251"/>
    </location>
</feature>
<dbReference type="STRING" id="7395.A0A1A9UT39"/>
<dbReference type="PROSITE" id="PS00134">
    <property type="entry name" value="TRYPSIN_HIS"/>
    <property type="match status" value="1"/>
</dbReference>
<reference evidence="8" key="1">
    <citation type="submission" date="2020-05" db="UniProtKB">
        <authorList>
            <consortium name="EnsemblMetazoa"/>
        </authorList>
    </citation>
    <scope>IDENTIFICATION</scope>
    <source>
        <strain evidence="8">TTRI</strain>
    </source>
</reference>
<evidence type="ECO:0000256" key="4">
    <source>
        <dbReference type="ARBA" id="ARBA00022825"/>
    </source>
</evidence>
<dbReference type="GO" id="GO:0006508">
    <property type="term" value="P:proteolysis"/>
    <property type="evidence" value="ECO:0007669"/>
    <property type="project" value="UniProtKB-KW"/>
</dbReference>
<dbReference type="PANTHER" id="PTHR24276:SF91">
    <property type="entry name" value="AT26814P-RELATED"/>
    <property type="match status" value="1"/>
</dbReference>
<dbReference type="Proteomes" id="UP000078200">
    <property type="component" value="Unassembled WGS sequence"/>
</dbReference>
<dbReference type="AlphaFoldDB" id="A0A1A9UT39"/>